<dbReference type="GeneID" id="25146449"/>
<keyword evidence="1" id="KW-1133">Transmembrane helix</keyword>
<dbReference type="AlphaFoldDB" id="W0JPL4"/>
<protein>
    <submittedName>
        <fullName evidence="2">Uncharacterized protein</fullName>
    </submittedName>
</protein>
<organism evidence="2 3">
    <name type="scientific">Halostagnicola larsenii XH-48</name>
    <dbReference type="NCBI Taxonomy" id="797299"/>
    <lineage>
        <taxon>Archaea</taxon>
        <taxon>Methanobacteriati</taxon>
        <taxon>Methanobacteriota</taxon>
        <taxon>Stenosarchaea group</taxon>
        <taxon>Halobacteria</taxon>
        <taxon>Halobacteriales</taxon>
        <taxon>Natrialbaceae</taxon>
        <taxon>Halostagnicola</taxon>
    </lineage>
</organism>
<reference evidence="2 3" key="1">
    <citation type="submission" date="2014-01" db="EMBL/GenBank/DDBJ databases">
        <authorList>
            <consortium name="DOE Joint Genome Institute"/>
            <person name="Anderson I."/>
            <person name="Huntemann M."/>
            <person name="Han J."/>
            <person name="Chen A."/>
            <person name="Kyrpides N."/>
            <person name="Mavromatis K."/>
            <person name="Markowitz V."/>
            <person name="Palaniappan K."/>
            <person name="Ivanova N."/>
            <person name="Schaumberg A."/>
            <person name="Pati A."/>
            <person name="Liolios K."/>
            <person name="Nordberg H.P."/>
            <person name="Cantor M.N."/>
            <person name="Hua S.X."/>
            <person name="Woyke T."/>
        </authorList>
    </citation>
    <scope>NUCLEOTIDE SEQUENCE [LARGE SCALE GENOMIC DNA]</scope>
    <source>
        <strain evidence="2 3">XH-48</strain>
    </source>
</reference>
<dbReference type="HOGENOM" id="CLU_762082_0_0_2"/>
<dbReference type="KEGG" id="hlr:HALLA_18815"/>
<keyword evidence="1" id="KW-0472">Membrane</keyword>
<dbReference type="RefSeq" id="WP_049953794.1">
    <property type="nucleotide sequence ID" value="NZ_CP007055.1"/>
</dbReference>
<dbReference type="eggNOG" id="arCOG00468">
    <property type="taxonomic scope" value="Archaea"/>
</dbReference>
<proteinExistence type="predicted"/>
<dbReference type="InterPro" id="IPR038128">
    <property type="entry name" value="Gamma_PGA_hydro_sf"/>
</dbReference>
<name>W0JPL4_9EURY</name>
<dbReference type="InterPro" id="IPR006311">
    <property type="entry name" value="TAT_signal"/>
</dbReference>
<dbReference type="STRING" id="797299.HALLA_18815"/>
<gene>
    <name evidence="2" type="ORF">HALLA_18815</name>
</gene>
<dbReference type="OrthoDB" id="167304at2157"/>
<feature type="transmembrane region" description="Helical" evidence="1">
    <location>
        <begin position="21"/>
        <end position="39"/>
    </location>
</feature>
<dbReference type="Gene3D" id="3.40.630.100">
    <property type="entry name" value="Poly-gamma-glutamate hydrolase, zinc-binding motif"/>
    <property type="match status" value="1"/>
</dbReference>
<accession>W0JPL4</accession>
<evidence type="ECO:0000256" key="1">
    <source>
        <dbReference type="SAM" id="Phobius"/>
    </source>
</evidence>
<evidence type="ECO:0000313" key="3">
    <source>
        <dbReference type="Proteomes" id="UP000019024"/>
    </source>
</evidence>
<dbReference type="PATRIC" id="fig|797299.3.peg.2758"/>
<evidence type="ECO:0000313" key="2">
    <source>
        <dbReference type="EMBL" id="AHG00534.1"/>
    </source>
</evidence>
<dbReference type="Proteomes" id="UP000019024">
    <property type="component" value="Chromosome"/>
</dbReference>
<keyword evidence="3" id="KW-1185">Reference proteome</keyword>
<keyword evidence="1" id="KW-0812">Transmembrane</keyword>
<sequence>MTNDSDTNGRIDRLNPSRRSLLTAMVGTPAVLGLAVGSYEAASRVVSDEDLETALVCSLADGQADFVDNRTSISADPRLLSAHDLSAGQQVRLSRPDDSSEFAVYTIAEERPEAPTDIVRMSDSARCRLDLGSTELQATTDETSCPGPAGDCSVSDEEFDAEISTTIPNPSLSESEAREQGELIERLDENGTDHIFIAPHGGAVQPKTDDQAEHAADLADATCWRTKGWGPDAGAFQRWYVPSMALSPESYPELETIADDDFDVAVDFGGVCDNGIVVAGNATLSLLEDVRDSINDALPSCAEQATLPDDDGLTGDGLLVDDLGEESVFLSQSYATRRAYWKEIATGTAAALSADVEVTESGSCQ</sequence>
<dbReference type="PROSITE" id="PS51318">
    <property type="entry name" value="TAT"/>
    <property type="match status" value="1"/>
</dbReference>
<dbReference type="EMBL" id="CP007055">
    <property type="protein sequence ID" value="AHG00534.1"/>
    <property type="molecule type" value="Genomic_DNA"/>
</dbReference>